<evidence type="ECO:0000313" key="2">
    <source>
        <dbReference type="EMBL" id="GFO58667.1"/>
    </source>
</evidence>
<name>A0A6V8MFB2_9BACT</name>
<dbReference type="SUPFAM" id="SSF49265">
    <property type="entry name" value="Fibronectin type III"/>
    <property type="match status" value="1"/>
</dbReference>
<keyword evidence="3" id="KW-1185">Reference proteome</keyword>
<sequence length="220" mass="25148">MSANDIFVMNFHKMTPRELITWCLGTAALQEKHPFHGSTFPDWVHGARHFREHAATLSDLETAAENKDTLKMKQRDEEQAATFHSIDINTSYLVLRAKAAKDNSLLYGMGYEVKEVKEKTKRPHQHVSVSRDPLKLEVERADDGAVRLKIQRDLGAGGYQVQFCKGQPTGEDSWRDYANFKTVRPLIKNLERACWYFFRVRSHGDNETSPWSAVVGIIVT</sequence>
<dbReference type="Gene3D" id="2.60.40.10">
    <property type="entry name" value="Immunoglobulins"/>
    <property type="match status" value="1"/>
</dbReference>
<accession>A0A6V8MFB2</accession>
<proteinExistence type="predicted"/>
<dbReference type="CDD" id="cd00063">
    <property type="entry name" value="FN3"/>
    <property type="match status" value="1"/>
</dbReference>
<comment type="caution">
    <text evidence="2">The sequence shown here is derived from an EMBL/GenBank/DDBJ whole genome shotgun (WGS) entry which is preliminary data.</text>
</comment>
<dbReference type="PROSITE" id="PS50853">
    <property type="entry name" value="FN3"/>
    <property type="match status" value="1"/>
</dbReference>
<protein>
    <recommendedName>
        <fullName evidence="1">Fibronectin type-III domain-containing protein</fullName>
    </recommendedName>
</protein>
<evidence type="ECO:0000259" key="1">
    <source>
        <dbReference type="PROSITE" id="PS50853"/>
    </source>
</evidence>
<dbReference type="RefSeq" id="WP_183353520.1">
    <property type="nucleotide sequence ID" value="NZ_BLXX01000002.1"/>
</dbReference>
<organism evidence="2 3">
    <name type="scientific">Geomonas silvestris</name>
    <dbReference type="NCBI Taxonomy" id="2740184"/>
    <lineage>
        <taxon>Bacteria</taxon>
        <taxon>Pseudomonadati</taxon>
        <taxon>Thermodesulfobacteriota</taxon>
        <taxon>Desulfuromonadia</taxon>
        <taxon>Geobacterales</taxon>
        <taxon>Geobacteraceae</taxon>
        <taxon>Geomonas</taxon>
    </lineage>
</organism>
<dbReference type="InterPro" id="IPR013783">
    <property type="entry name" value="Ig-like_fold"/>
</dbReference>
<evidence type="ECO:0000313" key="3">
    <source>
        <dbReference type="Proteomes" id="UP000556026"/>
    </source>
</evidence>
<dbReference type="EMBL" id="BLXX01000002">
    <property type="protein sequence ID" value="GFO58667.1"/>
    <property type="molecule type" value="Genomic_DNA"/>
</dbReference>
<dbReference type="AlphaFoldDB" id="A0A6V8MFB2"/>
<gene>
    <name evidence="2" type="ORF">GMST_09920</name>
</gene>
<reference evidence="3" key="1">
    <citation type="submission" date="2020-06" db="EMBL/GenBank/DDBJ databases">
        <title>Draft genomic sequence of Geomonas sp. Red330.</title>
        <authorList>
            <person name="Itoh H."/>
            <person name="Zhenxing X."/>
            <person name="Ushijima N."/>
            <person name="Masuda Y."/>
            <person name="Shiratori Y."/>
            <person name="Senoo K."/>
        </authorList>
    </citation>
    <scope>NUCLEOTIDE SEQUENCE [LARGE SCALE GENOMIC DNA]</scope>
    <source>
        <strain evidence="3">Red330</strain>
    </source>
</reference>
<dbReference type="InterPro" id="IPR036116">
    <property type="entry name" value="FN3_sf"/>
</dbReference>
<dbReference type="Proteomes" id="UP000556026">
    <property type="component" value="Unassembled WGS sequence"/>
</dbReference>
<feature type="domain" description="Fibronectin type-III" evidence="1">
    <location>
        <begin position="132"/>
        <end position="220"/>
    </location>
</feature>
<dbReference type="InterPro" id="IPR003961">
    <property type="entry name" value="FN3_dom"/>
</dbReference>